<gene>
    <name evidence="2" type="ORF">CYMTET_25274</name>
</gene>
<reference evidence="2 3" key="1">
    <citation type="journal article" date="2015" name="Genome Biol. Evol.">
        <title>Comparative Genomics of a Bacterivorous Green Alga Reveals Evolutionary Causalities and Consequences of Phago-Mixotrophic Mode of Nutrition.</title>
        <authorList>
            <person name="Burns J.A."/>
            <person name="Paasch A."/>
            <person name="Narechania A."/>
            <person name="Kim E."/>
        </authorList>
    </citation>
    <scope>NUCLEOTIDE SEQUENCE [LARGE SCALE GENOMIC DNA]</scope>
    <source>
        <strain evidence="2 3">PLY_AMNH</strain>
    </source>
</reference>
<evidence type="ECO:0000313" key="3">
    <source>
        <dbReference type="Proteomes" id="UP001190700"/>
    </source>
</evidence>
<comment type="caution">
    <text evidence="2">The sequence shown here is derived from an EMBL/GenBank/DDBJ whole genome shotgun (WGS) entry which is preliminary data.</text>
</comment>
<feature type="region of interest" description="Disordered" evidence="1">
    <location>
        <begin position="39"/>
        <end position="75"/>
    </location>
</feature>
<organism evidence="2 3">
    <name type="scientific">Cymbomonas tetramitiformis</name>
    <dbReference type="NCBI Taxonomy" id="36881"/>
    <lineage>
        <taxon>Eukaryota</taxon>
        <taxon>Viridiplantae</taxon>
        <taxon>Chlorophyta</taxon>
        <taxon>Pyramimonadophyceae</taxon>
        <taxon>Pyramimonadales</taxon>
        <taxon>Pyramimonadaceae</taxon>
        <taxon>Cymbomonas</taxon>
    </lineage>
</organism>
<name>A0AAE0FUD3_9CHLO</name>
<evidence type="ECO:0000256" key="1">
    <source>
        <dbReference type="SAM" id="MobiDB-lite"/>
    </source>
</evidence>
<sequence length="146" mass="15491">MEQRQETLYSESVEFCRGGDPSAVLHALKFALAHPLVEDDGSPAPHHQKMTASIAKKRTLKPIEKSEEAKESEQKIQQIQSIESILHSMKSRLHTVESNLMATVKVQAEAEASAAAAKAKAEGSGNDSGASTPAQGATRASTPTAA</sequence>
<dbReference type="EMBL" id="LGRX02013452">
    <property type="protein sequence ID" value="KAK3266079.1"/>
    <property type="molecule type" value="Genomic_DNA"/>
</dbReference>
<dbReference type="Proteomes" id="UP001190700">
    <property type="component" value="Unassembled WGS sequence"/>
</dbReference>
<evidence type="ECO:0000313" key="2">
    <source>
        <dbReference type="EMBL" id="KAK3266079.1"/>
    </source>
</evidence>
<feature type="region of interest" description="Disordered" evidence="1">
    <location>
        <begin position="113"/>
        <end position="146"/>
    </location>
</feature>
<dbReference type="AlphaFoldDB" id="A0AAE0FUD3"/>
<feature type="compositionally biased region" description="Basic and acidic residues" evidence="1">
    <location>
        <begin position="61"/>
        <end position="74"/>
    </location>
</feature>
<protein>
    <submittedName>
        <fullName evidence="2">Uncharacterized protein</fullName>
    </submittedName>
</protein>
<proteinExistence type="predicted"/>
<accession>A0AAE0FUD3</accession>
<feature type="compositionally biased region" description="Polar residues" evidence="1">
    <location>
        <begin position="127"/>
        <end position="146"/>
    </location>
</feature>
<feature type="compositionally biased region" description="Low complexity" evidence="1">
    <location>
        <begin position="113"/>
        <end position="125"/>
    </location>
</feature>
<keyword evidence="3" id="KW-1185">Reference proteome</keyword>